<evidence type="ECO:0000256" key="2">
    <source>
        <dbReference type="ARBA" id="ARBA00022833"/>
    </source>
</evidence>
<name>A0A2C5Z0H6_9HYPO</name>
<keyword evidence="1" id="KW-0479">Metal-binding</keyword>
<dbReference type="PANTHER" id="PTHR36206:SF4">
    <property type="entry name" value="HYPOTHETICAL CONSERVED PROTEIN (EUROFUNG)-RELATED"/>
    <property type="match status" value="1"/>
</dbReference>
<dbReference type="InterPro" id="IPR052360">
    <property type="entry name" value="Transcr_Regulatory_Proteins"/>
</dbReference>
<keyword evidence="5" id="KW-0804">Transcription</keyword>
<keyword evidence="6" id="KW-0539">Nucleus</keyword>
<keyword evidence="2" id="KW-0862">Zinc</keyword>
<accession>A0A2C5Z0H6</accession>
<keyword evidence="3" id="KW-0805">Transcription regulation</keyword>
<proteinExistence type="predicted"/>
<dbReference type="PANTHER" id="PTHR36206">
    <property type="entry name" value="ASPERCRYPTIN BIOSYNTHESIS CLUSTER-SPECIFIC TRANSCRIPTION REGULATOR ATNN-RELATED"/>
    <property type="match status" value="1"/>
</dbReference>
<gene>
    <name evidence="7" type="ORF">CDD82_4489</name>
</gene>
<evidence type="ECO:0000256" key="5">
    <source>
        <dbReference type="ARBA" id="ARBA00023163"/>
    </source>
</evidence>
<protein>
    <submittedName>
        <fullName evidence="7">Uncharacterized protein</fullName>
    </submittedName>
</protein>
<dbReference type="EMBL" id="NJEU01000378">
    <property type="protein sequence ID" value="PHH75325.1"/>
    <property type="molecule type" value="Genomic_DNA"/>
</dbReference>
<dbReference type="GO" id="GO:0046872">
    <property type="term" value="F:metal ion binding"/>
    <property type="evidence" value="ECO:0007669"/>
    <property type="project" value="UniProtKB-KW"/>
</dbReference>
<evidence type="ECO:0000256" key="3">
    <source>
        <dbReference type="ARBA" id="ARBA00023015"/>
    </source>
</evidence>
<evidence type="ECO:0000256" key="4">
    <source>
        <dbReference type="ARBA" id="ARBA00023125"/>
    </source>
</evidence>
<organism evidence="7 8">
    <name type="scientific">Ophiocordyceps australis</name>
    <dbReference type="NCBI Taxonomy" id="1399860"/>
    <lineage>
        <taxon>Eukaryota</taxon>
        <taxon>Fungi</taxon>
        <taxon>Dikarya</taxon>
        <taxon>Ascomycota</taxon>
        <taxon>Pezizomycotina</taxon>
        <taxon>Sordariomycetes</taxon>
        <taxon>Hypocreomycetidae</taxon>
        <taxon>Hypocreales</taxon>
        <taxon>Ophiocordycipitaceae</taxon>
        <taxon>Ophiocordyceps</taxon>
    </lineage>
</organism>
<sequence length="511" mass="57625">MPQLALEEPTLRYGAMAVGALRKAVQLQESATVVLDEDCRHFGNAIAYYCQALRLQAVATPSMNGLRTALLSSLLFICFEAQRGNTASALKHITHGFDMLNELASCTDRAAGLVSIAPAPCLFVEDVVECYKPLELQSRSFIDSYSRFFFPHEATSKMSHLDVRDGPAFEVKALSKLPSLSCTSRPSWPSSTTCARRMGLVPVSKVTPYFRPKLASILSLKGMPSMFKDMDEALGYWALVQKNMVQHIPMLAMATWRLALTRVASESELEMKLFRMRKNPLISQFITESRFWLQRWNAAYQEVYHLAASESLGMDKPSHHLKAINLRVEYLILYVYTAMTRFSSLSTARALTPQYMEINLLCERLLRAQKHCGFAMDSGWTWPLFVSAFGCRDAAVRIDAIRILGQYPRRNALRDSRVFGAIALKNEEVERHVMSQGSEEEQWLRLRRRELIFQDLGSSVDVVYRSPQKNDESGEWGLVEETADFAVQPDGRLAWRRVAVSDSASIMAGVC</sequence>
<evidence type="ECO:0000313" key="7">
    <source>
        <dbReference type="EMBL" id="PHH75325.1"/>
    </source>
</evidence>
<keyword evidence="4" id="KW-0238">DNA-binding</keyword>
<dbReference type="Proteomes" id="UP000224854">
    <property type="component" value="Unassembled WGS sequence"/>
</dbReference>
<reference evidence="7 8" key="1">
    <citation type="submission" date="2017-06" db="EMBL/GenBank/DDBJ databases">
        <title>Ant-infecting Ophiocordyceps genomes reveal a high diversity of potential behavioral manipulation genes and a possible major role for enterotoxins.</title>
        <authorList>
            <person name="De Bekker C."/>
            <person name="Evans H.C."/>
            <person name="Brachmann A."/>
            <person name="Hughes D.P."/>
        </authorList>
    </citation>
    <scope>NUCLEOTIDE SEQUENCE [LARGE SCALE GENOMIC DNA]</scope>
    <source>
        <strain evidence="7 8">1348a</strain>
    </source>
</reference>
<keyword evidence="8" id="KW-1185">Reference proteome</keyword>
<evidence type="ECO:0000256" key="1">
    <source>
        <dbReference type="ARBA" id="ARBA00022723"/>
    </source>
</evidence>
<evidence type="ECO:0000313" key="8">
    <source>
        <dbReference type="Proteomes" id="UP000224854"/>
    </source>
</evidence>
<dbReference type="OrthoDB" id="3598904at2759"/>
<evidence type="ECO:0000256" key="6">
    <source>
        <dbReference type="ARBA" id="ARBA00023242"/>
    </source>
</evidence>
<dbReference type="GO" id="GO:0003677">
    <property type="term" value="F:DNA binding"/>
    <property type="evidence" value="ECO:0007669"/>
    <property type="project" value="UniProtKB-KW"/>
</dbReference>
<comment type="caution">
    <text evidence="7">The sequence shown here is derived from an EMBL/GenBank/DDBJ whole genome shotgun (WGS) entry which is preliminary data.</text>
</comment>
<dbReference type="AlphaFoldDB" id="A0A2C5Z0H6"/>